<evidence type="ECO:0000313" key="1">
    <source>
        <dbReference type="EMBL" id="KIM42037.1"/>
    </source>
</evidence>
<protein>
    <submittedName>
        <fullName evidence="1">Uncharacterized protein</fullName>
    </submittedName>
</protein>
<dbReference type="AlphaFoldDB" id="A0A0C2YM00"/>
<sequence length="386" mass="41332">MSSFCLIWVLSKELCVFWKHIKWVENEDKSSAGLTPISTHTNLTSLALYALLKFFHNQQISKPQKPQPLPLTEIMVQIANTLIIAAAVVVPVLSAPFGTDSNSLETREPKGIRTAANIVGKVAGGVSLGATVGGLMHQRDLESREPRITGSQIAAAGRIAHNVKSGVEFGAAVAPIFPHKSRREFNELDARRISGATLRTIGGGVAGAAGFAGTVAAMNTRPQRRGLENSESLEARRVSGATIRKVGSGLAGAAGFAGTVAAMNTRPQRRDLENSQSHEARRVSGATIRKVGSGLAEAAGFAGTVAALNTRPQQRREIVDFETREPRFPGFLKKAVGLVLRDDNGDMYVREVDGAELDARDPKFFGFLKKAAGLVLRETPEFDSLD</sequence>
<reference evidence="2" key="2">
    <citation type="submission" date="2015-01" db="EMBL/GenBank/DDBJ databases">
        <title>Evolutionary Origins and Diversification of the Mycorrhizal Mutualists.</title>
        <authorList>
            <consortium name="DOE Joint Genome Institute"/>
            <consortium name="Mycorrhizal Genomics Consortium"/>
            <person name="Kohler A."/>
            <person name="Kuo A."/>
            <person name="Nagy L.G."/>
            <person name="Floudas D."/>
            <person name="Copeland A."/>
            <person name="Barry K.W."/>
            <person name="Cichocki N."/>
            <person name="Veneault-Fourrey C."/>
            <person name="LaButti K."/>
            <person name="Lindquist E.A."/>
            <person name="Lipzen A."/>
            <person name="Lundell T."/>
            <person name="Morin E."/>
            <person name="Murat C."/>
            <person name="Riley R."/>
            <person name="Ohm R."/>
            <person name="Sun H."/>
            <person name="Tunlid A."/>
            <person name="Henrissat B."/>
            <person name="Grigoriev I.V."/>
            <person name="Hibbett D.S."/>
            <person name="Martin F."/>
        </authorList>
    </citation>
    <scope>NUCLEOTIDE SEQUENCE [LARGE SCALE GENOMIC DNA]</scope>
    <source>
        <strain evidence="2">h7</strain>
    </source>
</reference>
<organism evidence="1 2">
    <name type="scientific">Hebeloma cylindrosporum</name>
    <dbReference type="NCBI Taxonomy" id="76867"/>
    <lineage>
        <taxon>Eukaryota</taxon>
        <taxon>Fungi</taxon>
        <taxon>Dikarya</taxon>
        <taxon>Basidiomycota</taxon>
        <taxon>Agaricomycotina</taxon>
        <taxon>Agaricomycetes</taxon>
        <taxon>Agaricomycetidae</taxon>
        <taxon>Agaricales</taxon>
        <taxon>Agaricineae</taxon>
        <taxon>Hymenogastraceae</taxon>
        <taxon>Hebeloma</taxon>
    </lineage>
</organism>
<keyword evidence="2" id="KW-1185">Reference proteome</keyword>
<proteinExistence type="predicted"/>
<name>A0A0C2YM00_HEBCY</name>
<reference evidence="1 2" key="1">
    <citation type="submission" date="2014-04" db="EMBL/GenBank/DDBJ databases">
        <authorList>
            <consortium name="DOE Joint Genome Institute"/>
            <person name="Kuo A."/>
            <person name="Gay G."/>
            <person name="Dore J."/>
            <person name="Kohler A."/>
            <person name="Nagy L.G."/>
            <person name="Floudas D."/>
            <person name="Copeland A."/>
            <person name="Barry K.W."/>
            <person name="Cichocki N."/>
            <person name="Veneault-Fourrey C."/>
            <person name="LaButti K."/>
            <person name="Lindquist E.A."/>
            <person name="Lipzen A."/>
            <person name="Lundell T."/>
            <person name="Morin E."/>
            <person name="Murat C."/>
            <person name="Sun H."/>
            <person name="Tunlid A."/>
            <person name="Henrissat B."/>
            <person name="Grigoriev I.V."/>
            <person name="Hibbett D.S."/>
            <person name="Martin F."/>
            <person name="Nordberg H.P."/>
            <person name="Cantor M.N."/>
            <person name="Hua S.X."/>
        </authorList>
    </citation>
    <scope>NUCLEOTIDE SEQUENCE [LARGE SCALE GENOMIC DNA]</scope>
    <source>
        <strain evidence="2">h7</strain>
    </source>
</reference>
<accession>A0A0C2YM00</accession>
<dbReference type="EMBL" id="KN831779">
    <property type="protein sequence ID" value="KIM42037.1"/>
    <property type="molecule type" value="Genomic_DNA"/>
</dbReference>
<evidence type="ECO:0000313" key="2">
    <source>
        <dbReference type="Proteomes" id="UP000053424"/>
    </source>
</evidence>
<dbReference type="OrthoDB" id="2995467at2759"/>
<dbReference type="HOGENOM" id="CLU_715829_0_0_1"/>
<dbReference type="Proteomes" id="UP000053424">
    <property type="component" value="Unassembled WGS sequence"/>
</dbReference>
<gene>
    <name evidence="1" type="ORF">M413DRAFT_27564</name>
</gene>